<keyword evidence="3" id="KW-0472">Membrane</keyword>
<dbReference type="GO" id="GO:0008233">
    <property type="term" value="F:peptidase activity"/>
    <property type="evidence" value="ECO:0007669"/>
    <property type="project" value="UniProtKB-KW"/>
</dbReference>
<dbReference type="GO" id="GO:0003676">
    <property type="term" value="F:nucleic acid binding"/>
    <property type="evidence" value="ECO:0007669"/>
    <property type="project" value="InterPro"/>
</dbReference>
<keyword evidence="1" id="KW-0645">Protease</keyword>
<feature type="domain" description="Retrovirus-related Pol polyprotein from transposon TNT 1-94-like beta-barrel" evidence="4">
    <location>
        <begin position="1"/>
        <end position="74"/>
    </location>
</feature>
<evidence type="ECO:0000256" key="3">
    <source>
        <dbReference type="SAM" id="Phobius"/>
    </source>
</evidence>
<organism evidence="6 7">
    <name type="scientific">Centaurea solstitialis</name>
    <name type="common">yellow star-thistle</name>
    <dbReference type="NCBI Taxonomy" id="347529"/>
    <lineage>
        <taxon>Eukaryota</taxon>
        <taxon>Viridiplantae</taxon>
        <taxon>Streptophyta</taxon>
        <taxon>Embryophyta</taxon>
        <taxon>Tracheophyta</taxon>
        <taxon>Spermatophyta</taxon>
        <taxon>Magnoliopsida</taxon>
        <taxon>eudicotyledons</taxon>
        <taxon>Gunneridae</taxon>
        <taxon>Pentapetalae</taxon>
        <taxon>asterids</taxon>
        <taxon>campanulids</taxon>
        <taxon>Asterales</taxon>
        <taxon>Asteraceae</taxon>
        <taxon>Carduoideae</taxon>
        <taxon>Cardueae</taxon>
        <taxon>Centaureinae</taxon>
        <taxon>Centaurea</taxon>
    </lineage>
</organism>
<feature type="domain" description="Retroviral polymerase SH3-like" evidence="5">
    <location>
        <begin position="322"/>
        <end position="380"/>
    </location>
</feature>
<proteinExistence type="predicted"/>
<dbReference type="GO" id="GO:0006508">
    <property type="term" value="P:proteolysis"/>
    <property type="evidence" value="ECO:0007669"/>
    <property type="project" value="UniProtKB-KW"/>
</dbReference>
<dbReference type="InterPro" id="IPR039537">
    <property type="entry name" value="Retrotran_Ty1/copia-like"/>
</dbReference>
<evidence type="ECO:0000313" key="7">
    <source>
        <dbReference type="Proteomes" id="UP001172457"/>
    </source>
</evidence>
<evidence type="ECO:0000313" key="6">
    <source>
        <dbReference type="EMBL" id="KAJ9553553.1"/>
    </source>
</evidence>
<reference evidence="6" key="1">
    <citation type="submission" date="2023-03" db="EMBL/GenBank/DDBJ databases">
        <title>Chromosome-scale reference genome and RAD-based genetic map of yellow starthistle (Centaurea solstitialis) reveal putative structural variation and QTLs associated with invader traits.</title>
        <authorList>
            <person name="Reatini B."/>
            <person name="Cang F.A."/>
            <person name="Jiang Q."/>
            <person name="Mckibben M.T.W."/>
            <person name="Barker M.S."/>
            <person name="Rieseberg L.H."/>
            <person name="Dlugosch K.M."/>
        </authorList>
    </citation>
    <scope>NUCLEOTIDE SEQUENCE</scope>
    <source>
        <strain evidence="6">CAN-66</strain>
        <tissue evidence="6">Leaf</tissue>
    </source>
</reference>
<dbReference type="InterPro" id="IPR054722">
    <property type="entry name" value="PolX-like_BBD"/>
</dbReference>
<evidence type="ECO:0000256" key="2">
    <source>
        <dbReference type="SAM" id="MobiDB-lite"/>
    </source>
</evidence>
<keyword evidence="3" id="KW-1133">Transmembrane helix</keyword>
<dbReference type="InterPro" id="IPR057670">
    <property type="entry name" value="SH3_retrovirus"/>
</dbReference>
<dbReference type="Pfam" id="PF25597">
    <property type="entry name" value="SH3_retrovirus"/>
    <property type="match status" value="1"/>
</dbReference>
<feature type="transmembrane region" description="Helical" evidence="3">
    <location>
        <begin position="162"/>
        <end position="180"/>
    </location>
</feature>
<accession>A0AA38TN61</accession>
<evidence type="ECO:0000259" key="4">
    <source>
        <dbReference type="Pfam" id="PF22936"/>
    </source>
</evidence>
<feature type="transmembrane region" description="Helical" evidence="3">
    <location>
        <begin position="135"/>
        <end position="156"/>
    </location>
</feature>
<dbReference type="Pfam" id="PF22936">
    <property type="entry name" value="Pol_BBD"/>
    <property type="match status" value="1"/>
</dbReference>
<comment type="caution">
    <text evidence="6">The sequence shown here is derived from an EMBL/GenBank/DDBJ whole genome shotgun (WGS) entry which is preliminary data.</text>
</comment>
<evidence type="ECO:0000256" key="1">
    <source>
        <dbReference type="ARBA" id="ARBA00022670"/>
    </source>
</evidence>
<evidence type="ECO:0008006" key="8">
    <source>
        <dbReference type="Google" id="ProtNLM"/>
    </source>
</evidence>
<dbReference type="InterPro" id="IPR012337">
    <property type="entry name" value="RNaseH-like_sf"/>
</dbReference>
<dbReference type="AlphaFoldDB" id="A0AA38TN61"/>
<dbReference type="InterPro" id="IPR036397">
    <property type="entry name" value="RNaseH_sf"/>
</dbReference>
<name>A0AA38TN61_9ASTR</name>
<dbReference type="SUPFAM" id="SSF53098">
    <property type="entry name" value="Ribonuclease H-like"/>
    <property type="match status" value="1"/>
</dbReference>
<dbReference type="PANTHER" id="PTHR42648:SF26">
    <property type="entry name" value="INTEGRASE CATALYTIC DOMAIN-CONTAINING PROTEIN"/>
    <property type="match status" value="1"/>
</dbReference>
<keyword evidence="7" id="KW-1185">Reference proteome</keyword>
<feature type="compositionally biased region" description="Low complexity" evidence="2">
    <location>
        <begin position="421"/>
        <end position="432"/>
    </location>
</feature>
<feature type="region of interest" description="Disordered" evidence="2">
    <location>
        <begin position="402"/>
        <end position="481"/>
    </location>
</feature>
<evidence type="ECO:0000259" key="5">
    <source>
        <dbReference type="Pfam" id="PF25597"/>
    </source>
</evidence>
<sequence length="481" mass="54197">MDTGATAHLHADSGILKSFSNKCTNFSVSVGDGSRIPVTHTGSTTLTHNPYRTLSLNNVLITPQIIKNLISMTTGLVKSFSDVIARAIYIPSQPRLLKCSSLSAHPLGIKDLVTPIFLCFVMRVNSENTFGYHLLYLNLMLFLHFMLFILMCGLLLCKVIVVSNFMLFSLINFLILFGCIRYDKNLRCFQNSYIFVCMYKLNFAPKSKFSNVIMEKNLTTSNFTICYSTMLFVPFCFSTNNFSCLYTSQQNGKSERMLRIINNVVRTLLFQAHLPPTYWVEALHMASHLLNILPSTALHHDTPFHKLFDKQPSYSHLRVFGCLCYPHLNNSHKLEPRSTPCIFLGYPSNHKGYRCLNLHTKQVIISRHVVFDESTFPFGSMTPNLAPSYDFLDLEDNRNHFNNLNYPSHPTEPVFTPESPTPSTNDADTSTTPPTPPLSPSVAHPSTEHSSTQPSPLIPPSAPTNIHPMATRARHDISKPI</sequence>
<keyword evidence="1" id="KW-0378">Hydrolase</keyword>
<protein>
    <recommendedName>
        <fullName evidence="8">Integrase catalytic domain-containing protein</fullName>
    </recommendedName>
</protein>
<dbReference type="EMBL" id="JARYMX010000004">
    <property type="protein sequence ID" value="KAJ9553553.1"/>
    <property type="molecule type" value="Genomic_DNA"/>
</dbReference>
<gene>
    <name evidence="6" type="ORF">OSB04_017598</name>
</gene>
<keyword evidence="3" id="KW-0812">Transmembrane</keyword>
<dbReference type="Gene3D" id="3.30.420.10">
    <property type="entry name" value="Ribonuclease H-like superfamily/Ribonuclease H"/>
    <property type="match status" value="1"/>
</dbReference>
<dbReference type="Proteomes" id="UP001172457">
    <property type="component" value="Chromosome 4"/>
</dbReference>
<dbReference type="PANTHER" id="PTHR42648">
    <property type="entry name" value="TRANSPOSASE, PUTATIVE-RELATED"/>
    <property type="match status" value="1"/>
</dbReference>